<dbReference type="EMBL" id="BRYB01004755">
    <property type="protein sequence ID" value="GMI36235.1"/>
    <property type="molecule type" value="Genomic_DNA"/>
</dbReference>
<reference evidence="6 7" key="1">
    <citation type="journal article" date="2023" name="Commun. Biol.">
        <title>Genome analysis of Parmales, the sister group of diatoms, reveals the evolutionary specialization of diatoms from phago-mixotrophs to photoautotrophs.</title>
        <authorList>
            <person name="Ban H."/>
            <person name="Sato S."/>
            <person name="Yoshikawa S."/>
            <person name="Yamada K."/>
            <person name="Nakamura Y."/>
            <person name="Ichinomiya M."/>
            <person name="Sato N."/>
            <person name="Blanc-Mathieu R."/>
            <person name="Endo H."/>
            <person name="Kuwata A."/>
            <person name="Ogata H."/>
        </authorList>
    </citation>
    <scope>NUCLEOTIDE SEQUENCE [LARGE SCALE GENOMIC DNA]</scope>
</reference>
<evidence type="ECO:0000256" key="1">
    <source>
        <dbReference type="ARBA" id="ARBA00004496"/>
    </source>
</evidence>
<evidence type="ECO:0000259" key="5">
    <source>
        <dbReference type="SMART" id="SM00562"/>
    </source>
</evidence>
<gene>
    <name evidence="6" type="ORF">TeGR_g373</name>
</gene>
<dbReference type="CDD" id="cd04412">
    <property type="entry name" value="NDPk7B"/>
    <property type="match status" value="1"/>
</dbReference>
<keyword evidence="7" id="KW-1185">Reference proteome</keyword>
<dbReference type="PANTHER" id="PTHR43109:SF2">
    <property type="entry name" value="NUCLEOSIDE DIPHOSPHATE KINASE 7"/>
    <property type="match status" value="1"/>
</dbReference>
<dbReference type="InterPro" id="IPR034907">
    <property type="entry name" value="NDK-like_dom"/>
</dbReference>
<comment type="subcellular location">
    <subcellularLocation>
        <location evidence="1">Cytoplasm</location>
    </subcellularLocation>
</comment>
<dbReference type="Proteomes" id="UP001165060">
    <property type="component" value="Unassembled WGS sequence"/>
</dbReference>
<protein>
    <recommendedName>
        <fullName evidence="5">Nucleoside diphosphate kinase-like domain-containing protein</fullName>
    </recommendedName>
</protein>
<dbReference type="SUPFAM" id="SSF54919">
    <property type="entry name" value="Nucleoside diphosphate kinase, NDK"/>
    <property type="match status" value="1"/>
</dbReference>
<dbReference type="InterPro" id="IPR037993">
    <property type="entry name" value="NDPk7B"/>
</dbReference>
<feature type="domain" description="Nucleoside diphosphate kinase-like" evidence="5">
    <location>
        <begin position="64"/>
        <end position="202"/>
    </location>
</feature>
<comment type="caution">
    <text evidence="6">The sequence shown here is derived from an EMBL/GenBank/DDBJ whole genome shotgun (WGS) entry which is preliminary data.</text>
</comment>
<evidence type="ECO:0000313" key="7">
    <source>
        <dbReference type="Proteomes" id="UP001165060"/>
    </source>
</evidence>
<keyword evidence="2" id="KW-0963">Cytoplasm</keyword>
<dbReference type="SMART" id="SM00562">
    <property type="entry name" value="NDK"/>
    <property type="match status" value="1"/>
</dbReference>
<proteinExistence type="inferred from homology"/>
<organism evidence="6 7">
    <name type="scientific">Tetraparma gracilis</name>
    <dbReference type="NCBI Taxonomy" id="2962635"/>
    <lineage>
        <taxon>Eukaryota</taxon>
        <taxon>Sar</taxon>
        <taxon>Stramenopiles</taxon>
        <taxon>Ochrophyta</taxon>
        <taxon>Bolidophyceae</taxon>
        <taxon>Parmales</taxon>
        <taxon>Triparmaceae</taxon>
        <taxon>Tetraparma</taxon>
    </lineage>
</organism>
<dbReference type="InterPro" id="IPR036850">
    <property type="entry name" value="NDK-like_dom_sf"/>
</dbReference>
<dbReference type="InterPro" id="IPR001564">
    <property type="entry name" value="Nucleoside_diP_kinase"/>
</dbReference>
<name>A0ABQ6N036_9STRA</name>
<evidence type="ECO:0000313" key="6">
    <source>
        <dbReference type="EMBL" id="GMI36235.1"/>
    </source>
</evidence>
<accession>A0ABQ6N036</accession>
<dbReference type="PRINTS" id="PR01243">
    <property type="entry name" value="NUCDPKINASE"/>
</dbReference>
<dbReference type="Pfam" id="PF00334">
    <property type="entry name" value="NDK"/>
    <property type="match status" value="1"/>
</dbReference>
<dbReference type="PANTHER" id="PTHR43109">
    <property type="entry name" value="NUCLEOSIDE DIPHOSPHATE KINASE 7"/>
    <property type="match status" value="1"/>
</dbReference>
<sequence>MAAASDLGCSPADLTSGTGVSLLLTFRGPSVSSSSSSAASQDTIPLPASSPLLSLNSAPTATYDSCTCAVIKPHLVKSGLVGDVLNTVLEQGYEISALQTFDLTRTNAAEFLEVYKGVVQDFSTVVAEFSAGTVVAMELRAEDAVPNFRKTAGPWDVEMAKELYPDSIRGRLGVDGVRNAVHCTDLQSDAKSECEYFFDLLV</sequence>
<evidence type="ECO:0000256" key="2">
    <source>
        <dbReference type="ARBA" id="ARBA00022490"/>
    </source>
</evidence>
<comment type="caution">
    <text evidence="3">Lacks conserved residue(s) required for the propagation of feature annotation.</text>
</comment>
<evidence type="ECO:0000256" key="4">
    <source>
        <dbReference type="RuleBase" id="RU004011"/>
    </source>
</evidence>
<dbReference type="PROSITE" id="PS51374">
    <property type="entry name" value="NDPK_LIKE"/>
    <property type="match status" value="1"/>
</dbReference>
<comment type="similarity">
    <text evidence="3 4">Belongs to the NDK family.</text>
</comment>
<evidence type="ECO:0000256" key="3">
    <source>
        <dbReference type="PROSITE-ProRule" id="PRU00706"/>
    </source>
</evidence>
<dbReference type="Gene3D" id="3.30.70.141">
    <property type="entry name" value="Nucleoside diphosphate kinase-like domain"/>
    <property type="match status" value="1"/>
</dbReference>